<dbReference type="Proteomes" id="UP000280792">
    <property type="component" value="Unassembled WGS sequence"/>
</dbReference>
<proteinExistence type="predicted"/>
<comment type="caution">
    <text evidence="1">The sequence shown here is derived from an EMBL/GenBank/DDBJ whole genome shotgun (WGS) entry which is preliminary data.</text>
</comment>
<gene>
    <name evidence="1" type="ORF">D0544_03050</name>
</gene>
<reference evidence="1 2" key="2">
    <citation type="submission" date="2018-12" db="EMBL/GenBank/DDBJ databases">
        <title>Simiduia agarivorans gen. nov., sp. nov., a marine, agarolytic bacterium isolated from shallow coastal water from Keelung, Taiwan.</title>
        <authorList>
            <person name="Shieh W.Y."/>
        </authorList>
    </citation>
    <scope>NUCLEOTIDE SEQUENCE [LARGE SCALE GENOMIC DNA]</scope>
    <source>
        <strain evidence="1 2">GTF-13</strain>
    </source>
</reference>
<evidence type="ECO:0000313" key="1">
    <source>
        <dbReference type="EMBL" id="RRJ84112.1"/>
    </source>
</evidence>
<reference evidence="1 2" key="1">
    <citation type="submission" date="2018-08" db="EMBL/GenBank/DDBJ databases">
        <authorList>
            <person name="Khan S.A."/>
        </authorList>
    </citation>
    <scope>NUCLEOTIDE SEQUENCE [LARGE SCALE GENOMIC DNA]</scope>
    <source>
        <strain evidence="1 2">GTF-13</strain>
    </source>
</reference>
<evidence type="ECO:0000313" key="2">
    <source>
        <dbReference type="Proteomes" id="UP000280792"/>
    </source>
</evidence>
<protein>
    <submittedName>
        <fullName evidence="1">Uncharacterized protein</fullName>
    </submittedName>
</protein>
<sequence>MNPQRIVARFDIMACDALAAEIDAYRRIDANRQRFGINACDVDICAYEQGEEVELRQSECVDALLHHRDPGQELLQHINQLEGALELG</sequence>
<organism evidence="1 2">
    <name type="scientific">Aestuariirhabdus litorea</name>
    <dbReference type="NCBI Taxonomy" id="2528527"/>
    <lineage>
        <taxon>Bacteria</taxon>
        <taxon>Pseudomonadati</taxon>
        <taxon>Pseudomonadota</taxon>
        <taxon>Gammaproteobacteria</taxon>
        <taxon>Oceanospirillales</taxon>
        <taxon>Aestuariirhabdaceae</taxon>
        <taxon>Aestuariirhabdus</taxon>
    </lineage>
</organism>
<dbReference type="AlphaFoldDB" id="A0A3P3VMX3"/>
<name>A0A3P3VMX3_9GAMM</name>
<accession>A0A3P3VMX3</accession>
<keyword evidence="2" id="KW-1185">Reference proteome</keyword>
<dbReference type="EMBL" id="QWEZ01000001">
    <property type="protein sequence ID" value="RRJ84112.1"/>
    <property type="molecule type" value="Genomic_DNA"/>
</dbReference>